<dbReference type="EMBL" id="CR522870">
    <property type="protein sequence ID" value="CAG37179.1"/>
    <property type="molecule type" value="Genomic_DNA"/>
</dbReference>
<dbReference type="KEGG" id="dps:DP2450"/>
<keyword evidence="2" id="KW-1185">Reference proteome</keyword>
<reference evidence="2" key="1">
    <citation type="journal article" date="2004" name="Environ. Microbiol.">
        <title>The genome of Desulfotalea psychrophila, a sulfate-reducing bacterium from permanently cold Arctic sediments.</title>
        <authorList>
            <person name="Rabus R."/>
            <person name="Ruepp A."/>
            <person name="Frickey T."/>
            <person name="Rattei T."/>
            <person name="Fartmann B."/>
            <person name="Stark M."/>
            <person name="Bauer M."/>
            <person name="Zibat A."/>
            <person name="Lombardot T."/>
            <person name="Becker I."/>
            <person name="Amann J."/>
            <person name="Gellner K."/>
            <person name="Teeling H."/>
            <person name="Leuschner W.D."/>
            <person name="Gloeckner F.-O."/>
            <person name="Lupas A.N."/>
            <person name="Amann R."/>
            <person name="Klenk H.-P."/>
        </authorList>
    </citation>
    <scope>NUCLEOTIDE SEQUENCE [LARGE SCALE GENOMIC DNA]</scope>
    <source>
        <strain evidence="2">DSM 12343 / LSv54</strain>
    </source>
</reference>
<dbReference type="HOGENOM" id="CLU_1728454_0_0_7"/>
<evidence type="ECO:0000313" key="2">
    <source>
        <dbReference type="Proteomes" id="UP000000602"/>
    </source>
</evidence>
<organism evidence="1 2">
    <name type="scientific">Desulfotalea psychrophila (strain LSv54 / DSM 12343)</name>
    <dbReference type="NCBI Taxonomy" id="177439"/>
    <lineage>
        <taxon>Bacteria</taxon>
        <taxon>Pseudomonadati</taxon>
        <taxon>Thermodesulfobacteriota</taxon>
        <taxon>Desulfobulbia</taxon>
        <taxon>Desulfobulbales</taxon>
        <taxon>Desulfocapsaceae</taxon>
        <taxon>Desulfotalea</taxon>
    </lineage>
</organism>
<dbReference type="AlphaFoldDB" id="Q6AKE6"/>
<protein>
    <submittedName>
        <fullName evidence="1">Uncharacterized protein</fullName>
    </submittedName>
</protein>
<gene>
    <name evidence="1" type="ordered locus">DP2450</name>
</gene>
<name>Q6AKE6_DESPS</name>
<evidence type="ECO:0000313" key="1">
    <source>
        <dbReference type="EMBL" id="CAG37179.1"/>
    </source>
</evidence>
<proteinExistence type="predicted"/>
<dbReference type="STRING" id="177439.DP2450"/>
<accession>Q6AKE6</accession>
<sequence>MSSPNPRVNIMSKKNMVSLEEEDKALSFDGEVRSDMDITRRKFIQYSTVLLAGVALPMPLVGCASKNAHWSDFDLPRYEIDTVVQTTQERMIAFNMNLAEVPPKGMEPPPMAPDGKSDGLAVKDLHKVSEYQSLGYGSWSYGSGLPRCSPP</sequence>
<dbReference type="eggNOG" id="COG1409">
    <property type="taxonomic scope" value="Bacteria"/>
</dbReference>
<dbReference type="Proteomes" id="UP000000602">
    <property type="component" value="Chromosome"/>
</dbReference>